<gene>
    <name evidence="1" type="ORF">FOZ61_006012</name>
</gene>
<dbReference type="EMBL" id="JABAHT010000333">
    <property type="protein sequence ID" value="KAF4657884.1"/>
    <property type="molecule type" value="Genomic_DNA"/>
</dbReference>
<accession>A0A7J6LF47</accession>
<proteinExistence type="predicted"/>
<dbReference type="Proteomes" id="UP000570595">
    <property type="component" value="Unassembled WGS sequence"/>
</dbReference>
<evidence type="ECO:0000313" key="1">
    <source>
        <dbReference type="EMBL" id="KAF4657884.1"/>
    </source>
</evidence>
<name>A0A7J6LF47_PEROL</name>
<dbReference type="AlphaFoldDB" id="A0A7J6LF47"/>
<comment type="caution">
    <text evidence="1">The sequence shown here is derived from an EMBL/GenBank/DDBJ whole genome shotgun (WGS) entry which is preliminary data.</text>
</comment>
<protein>
    <submittedName>
        <fullName evidence="1">Uncharacterized protein</fullName>
    </submittedName>
</protein>
<sequence length="291" mass="31048">MSSQSIRVRLPQVFRPAKPWCALAPRFEAFVRELGVPKREDAVRLIVGERYFSSAPHAVGVAATSGTVYLGMGIAEVGLGPLGSLIANLMNHGEIGLSEYCYGIENRDVALDETDRALLYALGKLPRRISLGEDTQLEFASENDRASTPRGRDRLLKHYIGKGADVFDVICKRLIDHAYVSSQLAYNDGGGCALRLSTGEIVRAPGIVVKGPDALTISSTQAAAVALRANGFVANDDELHAADITEAAVCIGGNELAGQAAVDLVRSIWPRVSLSVVKAVDCAPLEPQPRA</sequence>
<dbReference type="OrthoDB" id="440203at2759"/>
<organism evidence="1 2">
    <name type="scientific">Perkinsus olseni</name>
    <name type="common">Perkinsus atlanticus</name>
    <dbReference type="NCBI Taxonomy" id="32597"/>
    <lineage>
        <taxon>Eukaryota</taxon>
        <taxon>Sar</taxon>
        <taxon>Alveolata</taxon>
        <taxon>Perkinsozoa</taxon>
        <taxon>Perkinsea</taxon>
        <taxon>Perkinsida</taxon>
        <taxon>Perkinsidae</taxon>
        <taxon>Perkinsus</taxon>
    </lineage>
</organism>
<reference evidence="1 2" key="1">
    <citation type="submission" date="2020-04" db="EMBL/GenBank/DDBJ databases">
        <title>Perkinsus olseni comparative genomics.</title>
        <authorList>
            <person name="Bogema D.R."/>
        </authorList>
    </citation>
    <scope>NUCLEOTIDE SEQUENCE [LARGE SCALE GENOMIC DNA]</scope>
    <source>
        <strain evidence="1">ATCC PRA-179</strain>
    </source>
</reference>
<evidence type="ECO:0000313" key="2">
    <source>
        <dbReference type="Proteomes" id="UP000570595"/>
    </source>
</evidence>